<dbReference type="EMBL" id="JALLAZ020001321">
    <property type="protein sequence ID" value="KAL3776967.1"/>
    <property type="molecule type" value="Genomic_DNA"/>
</dbReference>
<feature type="compositionally biased region" description="Low complexity" evidence="1">
    <location>
        <begin position="66"/>
        <end position="78"/>
    </location>
</feature>
<feature type="region of interest" description="Disordered" evidence="1">
    <location>
        <begin position="61"/>
        <end position="107"/>
    </location>
</feature>
<keyword evidence="3" id="KW-1185">Reference proteome</keyword>
<sequence>MGGAGERGRARRTKIIIGIGSRSDHIFPRRSKLVTREEHNNIIPRVAGLLLRRVPPPLTTPIISPRAAGRRNTSSGRAARGRGLGISSKCPSRPYRRFTPRGGGGGGWGGGSIFDAPSSVAMCAEGPGSSRPFEEGTRGDKEAAWIPHHGTIIFSFGG</sequence>
<evidence type="ECO:0000313" key="3">
    <source>
        <dbReference type="Proteomes" id="UP001530315"/>
    </source>
</evidence>
<proteinExistence type="predicted"/>
<accession>A0ABD3NML3</accession>
<organism evidence="2 3">
    <name type="scientific">Stephanodiscus triporus</name>
    <dbReference type="NCBI Taxonomy" id="2934178"/>
    <lineage>
        <taxon>Eukaryota</taxon>
        <taxon>Sar</taxon>
        <taxon>Stramenopiles</taxon>
        <taxon>Ochrophyta</taxon>
        <taxon>Bacillariophyta</taxon>
        <taxon>Coscinodiscophyceae</taxon>
        <taxon>Thalassiosirophycidae</taxon>
        <taxon>Stephanodiscales</taxon>
        <taxon>Stephanodiscaceae</taxon>
        <taxon>Stephanodiscus</taxon>
    </lineage>
</organism>
<dbReference type="Proteomes" id="UP001530315">
    <property type="component" value="Unassembled WGS sequence"/>
</dbReference>
<dbReference type="AlphaFoldDB" id="A0ABD3NML3"/>
<evidence type="ECO:0000256" key="1">
    <source>
        <dbReference type="SAM" id="MobiDB-lite"/>
    </source>
</evidence>
<protein>
    <submittedName>
        <fullName evidence="2">Uncharacterized protein</fullName>
    </submittedName>
</protein>
<name>A0ABD3NML3_9STRA</name>
<evidence type="ECO:0000313" key="2">
    <source>
        <dbReference type="EMBL" id="KAL3776967.1"/>
    </source>
</evidence>
<reference evidence="2 3" key="1">
    <citation type="submission" date="2024-10" db="EMBL/GenBank/DDBJ databases">
        <title>Updated reference genomes for cyclostephanoid diatoms.</title>
        <authorList>
            <person name="Roberts W.R."/>
            <person name="Alverson A.J."/>
        </authorList>
    </citation>
    <scope>NUCLEOTIDE SEQUENCE [LARGE SCALE GENOMIC DNA]</scope>
    <source>
        <strain evidence="2 3">AJA276-08</strain>
    </source>
</reference>
<gene>
    <name evidence="2" type="ORF">ACHAW5_001499</name>
</gene>
<comment type="caution">
    <text evidence="2">The sequence shown here is derived from an EMBL/GenBank/DDBJ whole genome shotgun (WGS) entry which is preliminary data.</text>
</comment>